<accession>A0ACB8TGN9</accession>
<dbReference type="Proteomes" id="UP000814140">
    <property type="component" value="Unassembled WGS sequence"/>
</dbReference>
<evidence type="ECO:0000313" key="1">
    <source>
        <dbReference type="EMBL" id="KAI0067601.1"/>
    </source>
</evidence>
<keyword evidence="2" id="KW-1185">Reference proteome</keyword>
<name>A0ACB8TGN9_9AGAM</name>
<dbReference type="EMBL" id="MU277189">
    <property type="protein sequence ID" value="KAI0067601.1"/>
    <property type="molecule type" value="Genomic_DNA"/>
</dbReference>
<reference evidence="1" key="1">
    <citation type="submission" date="2021-03" db="EMBL/GenBank/DDBJ databases">
        <authorList>
            <consortium name="DOE Joint Genome Institute"/>
            <person name="Ahrendt S."/>
            <person name="Looney B.P."/>
            <person name="Miyauchi S."/>
            <person name="Morin E."/>
            <person name="Drula E."/>
            <person name="Courty P.E."/>
            <person name="Chicoki N."/>
            <person name="Fauchery L."/>
            <person name="Kohler A."/>
            <person name="Kuo A."/>
            <person name="Labutti K."/>
            <person name="Pangilinan J."/>
            <person name="Lipzen A."/>
            <person name="Riley R."/>
            <person name="Andreopoulos W."/>
            <person name="He G."/>
            <person name="Johnson J."/>
            <person name="Barry K.W."/>
            <person name="Grigoriev I.V."/>
            <person name="Nagy L."/>
            <person name="Hibbett D."/>
            <person name="Henrissat B."/>
            <person name="Matheny P.B."/>
            <person name="Labbe J."/>
            <person name="Martin F."/>
        </authorList>
    </citation>
    <scope>NUCLEOTIDE SEQUENCE</scope>
    <source>
        <strain evidence="1">HHB10654</strain>
    </source>
</reference>
<sequence>MSGFRTFALAGAGGIGTFIVWDLLKAKAVGTIDKVAILTRSKSAGKDTLQKFAAAGASIIRLDYEDPHAVETALVGVDAVLSTLPTPALGVELAIAEASRAVGVKLFVPSDFGFPAITERVSPGKVANREKLRAMGLPYAVFFCGTWADIMFSPYLNLDIASGKVMVGGDGNEPISATSRCDVARFVVYVLTMLPVETLEYQELRLEGDKKSLNEIVRAYEAKTGKKVNVTYRSIKELKAAIALNTHDFAAQMHLVFALGEGAVETPNNDLYPDWHPTPIIDFLM</sequence>
<protein>
    <submittedName>
        <fullName evidence="1">NAD-P-binding protein</fullName>
    </submittedName>
</protein>
<organism evidence="1 2">
    <name type="scientific">Artomyces pyxidatus</name>
    <dbReference type="NCBI Taxonomy" id="48021"/>
    <lineage>
        <taxon>Eukaryota</taxon>
        <taxon>Fungi</taxon>
        <taxon>Dikarya</taxon>
        <taxon>Basidiomycota</taxon>
        <taxon>Agaricomycotina</taxon>
        <taxon>Agaricomycetes</taxon>
        <taxon>Russulales</taxon>
        <taxon>Auriscalpiaceae</taxon>
        <taxon>Artomyces</taxon>
    </lineage>
</organism>
<gene>
    <name evidence="1" type="ORF">BV25DRAFT_1896641</name>
</gene>
<reference evidence="1" key="2">
    <citation type="journal article" date="2022" name="New Phytol.">
        <title>Evolutionary transition to the ectomycorrhizal habit in the genomes of a hyperdiverse lineage of mushroom-forming fungi.</title>
        <authorList>
            <person name="Looney B."/>
            <person name="Miyauchi S."/>
            <person name="Morin E."/>
            <person name="Drula E."/>
            <person name="Courty P.E."/>
            <person name="Kohler A."/>
            <person name="Kuo A."/>
            <person name="LaButti K."/>
            <person name="Pangilinan J."/>
            <person name="Lipzen A."/>
            <person name="Riley R."/>
            <person name="Andreopoulos W."/>
            <person name="He G."/>
            <person name="Johnson J."/>
            <person name="Nolan M."/>
            <person name="Tritt A."/>
            <person name="Barry K.W."/>
            <person name="Grigoriev I.V."/>
            <person name="Nagy L.G."/>
            <person name="Hibbett D."/>
            <person name="Henrissat B."/>
            <person name="Matheny P.B."/>
            <person name="Labbe J."/>
            <person name="Martin F.M."/>
        </authorList>
    </citation>
    <scope>NUCLEOTIDE SEQUENCE</scope>
    <source>
        <strain evidence="1">HHB10654</strain>
    </source>
</reference>
<proteinExistence type="predicted"/>
<evidence type="ECO:0000313" key="2">
    <source>
        <dbReference type="Proteomes" id="UP000814140"/>
    </source>
</evidence>
<comment type="caution">
    <text evidence="1">The sequence shown here is derived from an EMBL/GenBank/DDBJ whole genome shotgun (WGS) entry which is preliminary data.</text>
</comment>